<evidence type="ECO:0000313" key="1">
    <source>
        <dbReference type="EMBL" id="KUN37719.1"/>
    </source>
</evidence>
<dbReference type="STRING" id="68231.AQJ30_15660"/>
<accession>A0A117QN81</accession>
<dbReference type="GeneID" id="91430266"/>
<dbReference type="Proteomes" id="UP000053271">
    <property type="component" value="Unassembled WGS sequence"/>
</dbReference>
<proteinExistence type="predicted"/>
<dbReference type="EMBL" id="LMWS01000018">
    <property type="protein sequence ID" value="KUN37719.1"/>
    <property type="molecule type" value="Genomic_DNA"/>
</dbReference>
<dbReference type="RefSeq" id="WP_067233825.1">
    <property type="nucleotide sequence ID" value="NZ_KQ948553.1"/>
</dbReference>
<reference evidence="1 2" key="1">
    <citation type="submission" date="2015-10" db="EMBL/GenBank/DDBJ databases">
        <title>Draft genome sequence of Streptomyces longwoodensis DSM 41677, type strain for the species Streptomyces longwoodensis.</title>
        <authorList>
            <person name="Ruckert C."/>
            <person name="Winkler A."/>
            <person name="Kalinowski J."/>
            <person name="Kampfer P."/>
            <person name="Glaeser S."/>
        </authorList>
    </citation>
    <scope>NUCLEOTIDE SEQUENCE [LARGE SCALE GENOMIC DNA]</scope>
    <source>
        <strain evidence="1 2">DSM 41677</strain>
    </source>
</reference>
<name>A0A117QN81_9ACTN</name>
<keyword evidence="2" id="KW-1185">Reference proteome</keyword>
<organism evidence="1 2">
    <name type="scientific">Streptomyces longwoodensis</name>
    <dbReference type="NCBI Taxonomy" id="68231"/>
    <lineage>
        <taxon>Bacteria</taxon>
        <taxon>Bacillati</taxon>
        <taxon>Actinomycetota</taxon>
        <taxon>Actinomycetes</taxon>
        <taxon>Kitasatosporales</taxon>
        <taxon>Streptomycetaceae</taxon>
        <taxon>Streptomyces</taxon>
    </lineage>
</organism>
<evidence type="ECO:0000313" key="2">
    <source>
        <dbReference type="Proteomes" id="UP000053271"/>
    </source>
</evidence>
<dbReference type="AlphaFoldDB" id="A0A117QN81"/>
<protein>
    <submittedName>
        <fullName evidence="1">Uncharacterized protein</fullName>
    </submittedName>
</protein>
<sequence length="297" mass="32390">MPIHLTAPEAAPGGPDGKGWNRLSLNAHFGQAAQCALRPQRWAALLESQDTRRARWGGFGPCVNGGKCDACPLLAALHDQCTVVPFNAPRVLVRVEPVYPPDAMFAGPAGWRLWPTLGPDDRDYRDRRPWSWEDVVRVHGWEVGRAYVDEHGDGFWLERTTRVPAVGVSIRSKARASFTRHSFAVASTGVAMLHCGGGACTHDEELLNAISHACPGPDGADEERVPVRWWQDIQLAPEPVGAYRFAAAVSPYSVRIVARDRELREWGRLTLTGSGWTTERVLAAGGALRAHLAGPAS</sequence>
<gene>
    <name evidence="1" type="ORF">AQJ30_15660</name>
</gene>
<comment type="caution">
    <text evidence="1">The sequence shown here is derived from an EMBL/GenBank/DDBJ whole genome shotgun (WGS) entry which is preliminary data.</text>
</comment>